<comment type="caution">
    <text evidence="6">The sequence shown here is derived from an EMBL/GenBank/DDBJ whole genome shotgun (WGS) entry which is preliminary data.</text>
</comment>
<dbReference type="Pfam" id="PF00355">
    <property type="entry name" value="Rieske"/>
    <property type="match status" value="1"/>
</dbReference>
<evidence type="ECO:0000256" key="2">
    <source>
        <dbReference type="ARBA" id="ARBA00022723"/>
    </source>
</evidence>
<dbReference type="InterPro" id="IPR036922">
    <property type="entry name" value="Rieske_2Fe-2S_sf"/>
</dbReference>
<dbReference type="OrthoDB" id="441397at2759"/>
<dbReference type="EMBL" id="CAJNNV010028229">
    <property type="protein sequence ID" value="CAE8623731.1"/>
    <property type="molecule type" value="Genomic_DNA"/>
</dbReference>
<evidence type="ECO:0000256" key="3">
    <source>
        <dbReference type="ARBA" id="ARBA00023004"/>
    </source>
</evidence>
<dbReference type="GO" id="GO:0051537">
    <property type="term" value="F:2 iron, 2 sulfur cluster binding"/>
    <property type="evidence" value="ECO:0007669"/>
    <property type="project" value="UniProtKB-KW"/>
</dbReference>
<accession>A0A813GFK3</accession>
<dbReference type="Gene3D" id="2.102.10.10">
    <property type="entry name" value="Rieske [2Fe-2S] iron-sulphur domain"/>
    <property type="match status" value="1"/>
</dbReference>
<dbReference type="CDD" id="cd03467">
    <property type="entry name" value="Rieske"/>
    <property type="match status" value="1"/>
</dbReference>
<proteinExistence type="predicted"/>
<gene>
    <name evidence="6" type="ORF">PGLA1383_LOCUS40968</name>
</gene>
<keyword evidence="3" id="KW-0408">Iron</keyword>
<dbReference type="AlphaFoldDB" id="A0A813GFK3"/>
<sequence>MTFVYDGRDSCVLYSPATGKWISFARSCPHAGIDLLSGDVEDLEDSGCGVIISCPAHAYLFDAHSGSCLWDTTRGQPPATPALLTYDVEDRHGG</sequence>
<dbReference type="Proteomes" id="UP000654075">
    <property type="component" value="Unassembled WGS sequence"/>
</dbReference>
<organism evidence="6 7">
    <name type="scientific">Polarella glacialis</name>
    <name type="common">Dinoflagellate</name>
    <dbReference type="NCBI Taxonomy" id="89957"/>
    <lineage>
        <taxon>Eukaryota</taxon>
        <taxon>Sar</taxon>
        <taxon>Alveolata</taxon>
        <taxon>Dinophyceae</taxon>
        <taxon>Suessiales</taxon>
        <taxon>Suessiaceae</taxon>
        <taxon>Polarella</taxon>
    </lineage>
</organism>
<name>A0A813GFK3_POLGL</name>
<keyword evidence="1" id="KW-0001">2Fe-2S</keyword>
<evidence type="ECO:0000256" key="4">
    <source>
        <dbReference type="ARBA" id="ARBA00023014"/>
    </source>
</evidence>
<keyword evidence="7" id="KW-1185">Reference proteome</keyword>
<evidence type="ECO:0000259" key="5">
    <source>
        <dbReference type="PROSITE" id="PS51296"/>
    </source>
</evidence>
<protein>
    <recommendedName>
        <fullName evidence="5">Rieske domain-containing protein</fullName>
    </recommendedName>
</protein>
<feature type="domain" description="Rieske" evidence="5">
    <location>
        <begin position="1"/>
        <end position="94"/>
    </location>
</feature>
<reference evidence="6" key="1">
    <citation type="submission" date="2021-02" db="EMBL/GenBank/DDBJ databases">
        <authorList>
            <person name="Dougan E. K."/>
            <person name="Rhodes N."/>
            <person name="Thang M."/>
            <person name="Chan C."/>
        </authorList>
    </citation>
    <scope>NUCLEOTIDE SEQUENCE</scope>
</reference>
<dbReference type="SUPFAM" id="SSF50022">
    <property type="entry name" value="ISP domain"/>
    <property type="match status" value="1"/>
</dbReference>
<evidence type="ECO:0000313" key="7">
    <source>
        <dbReference type="Proteomes" id="UP000654075"/>
    </source>
</evidence>
<evidence type="ECO:0000313" key="6">
    <source>
        <dbReference type="EMBL" id="CAE8623731.1"/>
    </source>
</evidence>
<dbReference type="GO" id="GO:0046872">
    <property type="term" value="F:metal ion binding"/>
    <property type="evidence" value="ECO:0007669"/>
    <property type="project" value="UniProtKB-KW"/>
</dbReference>
<dbReference type="PROSITE" id="PS51296">
    <property type="entry name" value="RIESKE"/>
    <property type="match status" value="1"/>
</dbReference>
<keyword evidence="2" id="KW-0479">Metal-binding</keyword>
<dbReference type="InterPro" id="IPR017941">
    <property type="entry name" value="Rieske_2Fe-2S"/>
</dbReference>
<keyword evidence="4" id="KW-0411">Iron-sulfur</keyword>
<evidence type="ECO:0000256" key="1">
    <source>
        <dbReference type="ARBA" id="ARBA00022714"/>
    </source>
</evidence>